<organism evidence="1 2">
    <name type="scientific">Fusarium heterosporum</name>
    <dbReference type="NCBI Taxonomy" id="42747"/>
    <lineage>
        <taxon>Eukaryota</taxon>
        <taxon>Fungi</taxon>
        <taxon>Dikarya</taxon>
        <taxon>Ascomycota</taxon>
        <taxon>Pezizomycotina</taxon>
        <taxon>Sordariomycetes</taxon>
        <taxon>Hypocreomycetidae</taxon>
        <taxon>Hypocreales</taxon>
        <taxon>Nectriaceae</taxon>
        <taxon>Fusarium</taxon>
        <taxon>Fusarium heterosporum species complex</taxon>
    </lineage>
</organism>
<gene>
    <name evidence="1" type="ORF">FHETE_10620</name>
</gene>
<dbReference type="Proteomes" id="UP000567885">
    <property type="component" value="Unassembled WGS sequence"/>
</dbReference>
<evidence type="ECO:0000313" key="2">
    <source>
        <dbReference type="Proteomes" id="UP000567885"/>
    </source>
</evidence>
<proteinExistence type="predicted"/>
<dbReference type="OrthoDB" id="10651779at2759"/>
<sequence length="98" mass="11185">MNQEDLFIEEVDALQNAGNEVPGNDNHAPLTPGYHEPEITEEYVASDQHVVANRAPGTRIMRHDGLTLAEKKHLFFISMTRAWTEARQLMNTGFHAWR</sequence>
<comment type="caution">
    <text evidence="1">The sequence shown here is derived from an EMBL/GenBank/DDBJ whole genome shotgun (WGS) entry which is preliminary data.</text>
</comment>
<dbReference type="AlphaFoldDB" id="A0A8H5WG14"/>
<protein>
    <submittedName>
        <fullName evidence="1">Uncharacterized protein</fullName>
    </submittedName>
</protein>
<name>A0A8H5WG14_FUSHE</name>
<dbReference type="EMBL" id="JAAGWQ010000300">
    <property type="protein sequence ID" value="KAF5657095.1"/>
    <property type="molecule type" value="Genomic_DNA"/>
</dbReference>
<evidence type="ECO:0000313" key="1">
    <source>
        <dbReference type="EMBL" id="KAF5657095.1"/>
    </source>
</evidence>
<reference evidence="1 2" key="1">
    <citation type="submission" date="2020-05" db="EMBL/GenBank/DDBJ databases">
        <title>Identification and distribution of gene clusters putatively required for synthesis of sphingolipid metabolism inhibitors in phylogenetically diverse species of the filamentous fungus Fusarium.</title>
        <authorList>
            <person name="Kim H.-S."/>
            <person name="Busman M."/>
            <person name="Brown D.W."/>
            <person name="Divon H."/>
            <person name="Uhlig S."/>
            <person name="Proctor R.H."/>
        </authorList>
    </citation>
    <scope>NUCLEOTIDE SEQUENCE [LARGE SCALE GENOMIC DNA]</scope>
    <source>
        <strain evidence="1 2">NRRL 20693</strain>
    </source>
</reference>
<keyword evidence="2" id="KW-1185">Reference proteome</keyword>
<accession>A0A8H5WG14</accession>